<reference evidence="1" key="1">
    <citation type="submission" date="2018-05" db="EMBL/GenBank/DDBJ databases">
        <authorList>
            <person name="Lanie J.A."/>
            <person name="Ng W.-L."/>
            <person name="Kazmierczak K.M."/>
            <person name="Andrzejewski T.M."/>
            <person name="Davidsen T.M."/>
            <person name="Wayne K.J."/>
            <person name="Tettelin H."/>
            <person name="Glass J.I."/>
            <person name="Rusch D."/>
            <person name="Podicherti R."/>
            <person name="Tsui H.-C.T."/>
            <person name="Winkler M.E."/>
        </authorList>
    </citation>
    <scope>NUCLEOTIDE SEQUENCE</scope>
</reference>
<dbReference type="AlphaFoldDB" id="A0A382XGB2"/>
<protein>
    <submittedName>
        <fullName evidence="1">Uncharacterized protein</fullName>
    </submittedName>
</protein>
<name>A0A382XGB2_9ZZZZ</name>
<accession>A0A382XGB2</accession>
<dbReference type="EMBL" id="UINC01167077">
    <property type="protein sequence ID" value="SVD69378.1"/>
    <property type="molecule type" value="Genomic_DNA"/>
</dbReference>
<gene>
    <name evidence="1" type="ORF">METZ01_LOCUS422232</name>
</gene>
<feature type="non-terminal residue" evidence="1">
    <location>
        <position position="67"/>
    </location>
</feature>
<sequence>MRPQLNGQEPFHIIDSHLDGQTGVPKTACAYLHLGDRRLGVQISPARSTPSWIVSPLGKDWRHSASP</sequence>
<proteinExistence type="predicted"/>
<evidence type="ECO:0000313" key="1">
    <source>
        <dbReference type="EMBL" id="SVD69378.1"/>
    </source>
</evidence>
<organism evidence="1">
    <name type="scientific">marine metagenome</name>
    <dbReference type="NCBI Taxonomy" id="408172"/>
    <lineage>
        <taxon>unclassified sequences</taxon>
        <taxon>metagenomes</taxon>
        <taxon>ecological metagenomes</taxon>
    </lineage>
</organism>